<dbReference type="OrthoDB" id="9808046at2"/>
<dbReference type="Gene3D" id="3.40.710.10">
    <property type="entry name" value="DD-peptidase/beta-lactamase superfamily"/>
    <property type="match status" value="1"/>
</dbReference>
<reference evidence="2 3" key="1">
    <citation type="submission" date="2016-07" db="EMBL/GenBank/DDBJ databases">
        <title>Complete genome sequence of Bradyrhizobium icense LMTR 13T, a potential inoculant strain isolated from lima bean (Phaseolus lunatus) in Peru.</title>
        <authorList>
            <person name="Ormeno-Orrillo E."/>
            <person name="Duran D."/>
            <person name="Rogel M.A."/>
            <person name="Rey L."/>
            <person name="Imperial J."/>
            <person name="Ruiz-Argueso T."/>
            <person name="Martinez-Romero E."/>
        </authorList>
    </citation>
    <scope>NUCLEOTIDE SEQUENCE [LARGE SCALE GENOMIC DNA]</scope>
    <source>
        <strain evidence="2 3">LMTR 13</strain>
    </source>
</reference>
<evidence type="ECO:0000313" key="2">
    <source>
        <dbReference type="EMBL" id="ANW00156.1"/>
    </source>
</evidence>
<dbReference type="STRING" id="1274631.LMTR13_08145"/>
<dbReference type="Pfam" id="PF00144">
    <property type="entry name" value="Beta-lactamase"/>
    <property type="match status" value="1"/>
</dbReference>
<evidence type="ECO:0000313" key="3">
    <source>
        <dbReference type="Proteomes" id="UP000092839"/>
    </source>
</evidence>
<protein>
    <recommendedName>
        <fullName evidence="1">Beta-lactamase-related domain-containing protein</fullName>
    </recommendedName>
</protein>
<dbReference type="EMBL" id="CP016428">
    <property type="protein sequence ID" value="ANW00156.1"/>
    <property type="molecule type" value="Genomic_DNA"/>
</dbReference>
<organism evidence="2 3">
    <name type="scientific">Bradyrhizobium icense</name>
    <dbReference type="NCBI Taxonomy" id="1274631"/>
    <lineage>
        <taxon>Bacteria</taxon>
        <taxon>Pseudomonadati</taxon>
        <taxon>Pseudomonadota</taxon>
        <taxon>Alphaproteobacteria</taxon>
        <taxon>Hyphomicrobiales</taxon>
        <taxon>Nitrobacteraceae</taxon>
        <taxon>Bradyrhizobium</taxon>
    </lineage>
</organism>
<evidence type="ECO:0000259" key="1">
    <source>
        <dbReference type="Pfam" id="PF00144"/>
    </source>
</evidence>
<dbReference type="Proteomes" id="UP000092839">
    <property type="component" value="Chromosome"/>
</dbReference>
<dbReference type="PANTHER" id="PTHR43283:SF18">
    <property type="match status" value="1"/>
</dbReference>
<dbReference type="SUPFAM" id="SSF56601">
    <property type="entry name" value="beta-lactamase/transpeptidase-like"/>
    <property type="match status" value="1"/>
</dbReference>
<dbReference type="InterPro" id="IPR001466">
    <property type="entry name" value="Beta-lactam-related"/>
</dbReference>
<dbReference type="KEGG" id="bic:LMTR13_08145"/>
<feature type="domain" description="Beta-lactamase-related" evidence="1">
    <location>
        <begin position="18"/>
        <end position="267"/>
    </location>
</feature>
<dbReference type="InterPro" id="IPR012338">
    <property type="entry name" value="Beta-lactam/transpept-like"/>
</dbReference>
<gene>
    <name evidence="2" type="ORF">LMTR13_08145</name>
</gene>
<sequence length="285" mass="30689">MHELTDASVDCAPQPGVPWWSFTKTVLAAAALRLVAQGRLALDEPFDCRPFTLRQLLQHRAGVPDYGALPAYRAAVQNGEKPWNAMQLLDYAGADRLEFEPGHDWGYSNIGYYLVRRKIEDITGRNIGSALQHLVFDALGLASVHIAATAGDLAKTLWGNPGGYDPGWVYHGLLVGTASDAARFLHGLILGEVLPSHLLTEMKTFVAIGGPIQRRPWQIAGYGLGLMAGRMTAAGSALGHSGAGPGSVSAVYHFNDLRTPRTVAAFAQAEDESITEYEVERLALA</sequence>
<name>A0A1B1UBV7_9BRAD</name>
<dbReference type="PANTHER" id="PTHR43283">
    <property type="entry name" value="BETA-LACTAMASE-RELATED"/>
    <property type="match status" value="1"/>
</dbReference>
<accession>A0A1B1UBV7</accession>
<dbReference type="InterPro" id="IPR050789">
    <property type="entry name" value="Diverse_Enzym_Activities"/>
</dbReference>
<dbReference type="AlphaFoldDB" id="A0A1B1UBV7"/>
<proteinExistence type="predicted"/>
<keyword evidence="3" id="KW-1185">Reference proteome</keyword>